<keyword evidence="4" id="KW-0574">Periplasm</keyword>
<dbReference type="PANTHER" id="PTHR38102">
    <property type="entry name" value="PERIPLASMIC CHAPERONE SPY"/>
    <property type="match status" value="1"/>
</dbReference>
<dbReference type="InterPro" id="IPR052211">
    <property type="entry name" value="Cpx_auxiliary_protein"/>
</dbReference>
<accession>A0A0U3N631</accession>
<feature type="region of interest" description="Disordered" evidence="5">
    <location>
        <begin position="32"/>
        <end position="69"/>
    </location>
</feature>
<comment type="subcellular location">
    <subcellularLocation>
        <location evidence="1">Periplasm</location>
    </subcellularLocation>
</comment>
<gene>
    <name evidence="7" type="ORF">RD2015_3199</name>
</gene>
<feature type="signal peptide" evidence="6">
    <location>
        <begin position="1"/>
        <end position="27"/>
    </location>
</feature>
<dbReference type="STRING" id="76731.RD2015_3199"/>
<keyword evidence="8" id="KW-1185">Reference proteome</keyword>
<feature type="compositionally biased region" description="Gly residues" evidence="5">
    <location>
        <begin position="48"/>
        <end position="68"/>
    </location>
</feature>
<evidence type="ECO:0000256" key="1">
    <source>
        <dbReference type="ARBA" id="ARBA00004418"/>
    </source>
</evidence>
<dbReference type="InterPro" id="IPR025961">
    <property type="entry name" value="Metal_resist"/>
</dbReference>
<dbReference type="EMBL" id="CP013729">
    <property type="protein sequence ID" value="ALV07659.1"/>
    <property type="molecule type" value="Genomic_DNA"/>
</dbReference>
<keyword evidence="3 6" id="KW-0732">Signal</keyword>
<reference evidence="7 8" key="1">
    <citation type="submission" date="2015-12" db="EMBL/GenBank/DDBJ databases">
        <title>Complete genome of Roseateles depolymerans KCTC 42856.</title>
        <authorList>
            <person name="Kim K.M."/>
        </authorList>
    </citation>
    <scope>NUCLEOTIDE SEQUENCE [LARGE SCALE GENOMIC DNA]</scope>
    <source>
        <strain evidence="7 8">KCTC 42856</strain>
    </source>
</reference>
<organism evidence="7 8">
    <name type="scientific">Roseateles depolymerans</name>
    <dbReference type="NCBI Taxonomy" id="76731"/>
    <lineage>
        <taxon>Bacteria</taxon>
        <taxon>Pseudomonadati</taxon>
        <taxon>Pseudomonadota</taxon>
        <taxon>Betaproteobacteria</taxon>
        <taxon>Burkholderiales</taxon>
        <taxon>Sphaerotilaceae</taxon>
        <taxon>Roseateles</taxon>
    </lineage>
</organism>
<sequence precursor="true">MFKRFSRPLQALGVAAVMSAAALGVHAQSRPDAPAAAASGPMGHGPRMPGGPGGPGMHGMPGEGGPMFLGGRLLKDVGASEAQQKQIRGIFESARKDLKAQHEQGRQWHDQMAALLSAPTVDAAAVEQLRQQMNAQHEAESKRMTQAMVDAANVLTADQRAKLGELMKKHKARMEERLKHMRDRAGRGGPRGDAPMDAPPPPKGQ</sequence>
<evidence type="ECO:0000313" key="7">
    <source>
        <dbReference type="EMBL" id="ALV07659.1"/>
    </source>
</evidence>
<dbReference type="Proteomes" id="UP000060699">
    <property type="component" value="Chromosome"/>
</dbReference>
<comment type="similarity">
    <text evidence="2">Belongs to the CpxP/Spy family.</text>
</comment>
<feature type="chain" id="PRO_5044203256" evidence="6">
    <location>
        <begin position="28"/>
        <end position="205"/>
    </location>
</feature>
<evidence type="ECO:0000256" key="6">
    <source>
        <dbReference type="SAM" id="SignalP"/>
    </source>
</evidence>
<evidence type="ECO:0000256" key="4">
    <source>
        <dbReference type="ARBA" id="ARBA00022764"/>
    </source>
</evidence>
<dbReference type="PANTHER" id="PTHR38102:SF1">
    <property type="entry name" value="PERIPLASMIC CHAPERONE SPY"/>
    <property type="match status" value="1"/>
</dbReference>
<dbReference type="CDD" id="cd09916">
    <property type="entry name" value="CpxP_like"/>
    <property type="match status" value="1"/>
</dbReference>
<feature type="compositionally biased region" description="Low complexity" evidence="5">
    <location>
        <begin position="32"/>
        <end position="47"/>
    </location>
</feature>
<dbReference type="GO" id="GO:0030288">
    <property type="term" value="C:outer membrane-bounded periplasmic space"/>
    <property type="evidence" value="ECO:0007669"/>
    <property type="project" value="TreeGrafter"/>
</dbReference>
<protein>
    <submittedName>
        <fullName evidence="7">Periplasmic protein</fullName>
    </submittedName>
</protein>
<dbReference type="RefSeq" id="WP_170156614.1">
    <property type="nucleotide sequence ID" value="NZ_CP013729.1"/>
</dbReference>
<dbReference type="GO" id="GO:0051082">
    <property type="term" value="F:unfolded protein binding"/>
    <property type="evidence" value="ECO:0007669"/>
    <property type="project" value="TreeGrafter"/>
</dbReference>
<dbReference type="Gene3D" id="1.20.120.1490">
    <property type="match status" value="1"/>
</dbReference>
<evidence type="ECO:0000256" key="3">
    <source>
        <dbReference type="ARBA" id="ARBA00022729"/>
    </source>
</evidence>
<dbReference type="AlphaFoldDB" id="A0A0U3N631"/>
<dbReference type="Pfam" id="PF13801">
    <property type="entry name" value="Metal_resist"/>
    <property type="match status" value="1"/>
</dbReference>
<name>A0A0U3N631_9BURK</name>
<feature type="region of interest" description="Disordered" evidence="5">
    <location>
        <begin position="178"/>
        <end position="205"/>
    </location>
</feature>
<evidence type="ECO:0000313" key="8">
    <source>
        <dbReference type="Proteomes" id="UP000060699"/>
    </source>
</evidence>
<dbReference type="KEGG" id="rdp:RD2015_3199"/>
<evidence type="ECO:0000256" key="2">
    <source>
        <dbReference type="ARBA" id="ARBA00008441"/>
    </source>
</evidence>
<proteinExistence type="inferred from homology"/>
<dbReference type="InterPro" id="IPR012899">
    <property type="entry name" value="LTXXQ"/>
</dbReference>
<evidence type="ECO:0000256" key="5">
    <source>
        <dbReference type="SAM" id="MobiDB-lite"/>
    </source>
</evidence>